<dbReference type="Proteomes" id="UP000248410">
    <property type="component" value="Chromosome"/>
</dbReference>
<evidence type="ECO:0008006" key="4">
    <source>
        <dbReference type="Google" id="ProtNLM"/>
    </source>
</evidence>
<evidence type="ECO:0000256" key="1">
    <source>
        <dbReference type="SAM" id="Phobius"/>
    </source>
</evidence>
<accession>A0A2U9IQG6</accession>
<gene>
    <name evidence="2" type="ORF">DFR86_03975</name>
</gene>
<name>A0A2U9IQG6_9CREN</name>
<organism evidence="2 3">
    <name type="scientific">Acidianus sulfidivorans JP7</name>
    <dbReference type="NCBI Taxonomy" id="619593"/>
    <lineage>
        <taxon>Archaea</taxon>
        <taxon>Thermoproteota</taxon>
        <taxon>Thermoprotei</taxon>
        <taxon>Sulfolobales</taxon>
        <taxon>Sulfolobaceae</taxon>
        <taxon>Acidianus</taxon>
    </lineage>
</organism>
<dbReference type="EMBL" id="CP029288">
    <property type="protein sequence ID" value="AWR98224.1"/>
    <property type="molecule type" value="Genomic_DNA"/>
</dbReference>
<keyword evidence="1" id="KW-0812">Transmembrane</keyword>
<keyword evidence="1" id="KW-1133">Transmembrane helix</keyword>
<keyword evidence="1" id="KW-0472">Membrane</keyword>
<feature type="transmembrane region" description="Helical" evidence="1">
    <location>
        <begin position="6"/>
        <end position="28"/>
    </location>
</feature>
<protein>
    <recommendedName>
        <fullName evidence="4">DUF4064 domain-containing protein</fullName>
    </recommendedName>
</protein>
<keyword evidence="3" id="KW-1185">Reference proteome</keyword>
<evidence type="ECO:0000313" key="3">
    <source>
        <dbReference type="Proteomes" id="UP000248410"/>
    </source>
</evidence>
<feature type="transmembrane region" description="Helical" evidence="1">
    <location>
        <begin position="49"/>
        <end position="73"/>
    </location>
</feature>
<feature type="transmembrane region" description="Helical" evidence="1">
    <location>
        <begin position="79"/>
        <end position="112"/>
    </location>
</feature>
<reference evidence="2 3" key="1">
    <citation type="submission" date="2018-05" db="EMBL/GenBank/DDBJ databases">
        <title>Complete Genome Sequences of Extremely Thermoacidophilic, Metal-Mobilizing Type-Strain Members of the Archaeal Family Sulfolobaceae: Acidianus brierleyi DSM-1651T, Acidianus sulfidivorans DSM-18786T, Metallosphaera hakonensis DSM-7519T, and Metallosphaera prunae DSM-10039T.</title>
        <authorList>
            <person name="Counts J.A."/>
            <person name="Kelly R.M."/>
        </authorList>
    </citation>
    <scope>NUCLEOTIDE SEQUENCE [LARGE SCALE GENOMIC DNA]</scope>
    <source>
        <strain evidence="2 3">JP7</strain>
    </source>
</reference>
<evidence type="ECO:0000313" key="2">
    <source>
        <dbReference type="EMBL" id="AWR98224.1"/>
    </source>
</evidence>
<dbReference type="KEGG" id="asul:DFR86_03975"/>
<sequence length="116" mass="12905">METYQILGIVGSLLLLVAIFVIPFFFMYGFGMMGFMGYPMYNSVGYHHYFFFFPFLFFILPAVILGLIGSLINNRDASGILLIVASFVSLPVMFGFFGISFILLLVAGILALTSNK</sequence>
<proteinExistence type="predicted"/>
<dbReference type="AlphaFoldDB" id="A0A2U9IQG6"/>